<keyword evidence="4" id="KW-0547">Nucleotide-binding</keyword>
<dbReference type="GeneID" id="300294649"/>
<dbReference type="PROSITE" id="PS50893">
    <property type="entry name" value="ABC_TRANSPORTER_2"/>
    <property type="match status" value="1"/>
</dbReference>
<dbReference type="InterPro" id="IPR027417">
    <property type="entry name" value="P-loop_NTPase"/>
</dbReference>
<dbReference type="NCBIfam" id="TIGR01188">
    <property type="entry name" value="drrA"/>
    <property type="match status" value="1"/>
</dbReference>
<dbReference type="SMART" id="SM00382">
    <property type="entry name" value="AAA"/>
    <property type="match status" value="1"/>
</dbReference>
<dbReference type="InterPro" id="IPR003439">
    <property type="entry name" value="ABC_transporter-like_ATP-bd"/>
</dbReference>
<evidence type="ECO:0000256" key="9">
    <source>
        <dbReference type="ARBA" id="ARBA00049985"/>
    </source>
</evidence>
<evidence type="ECO:0000256" key="5">
    <source>
        <dbReference type="ARBA" id="ARBA00022840"/>
    </source>
</evidence>
<evidence type="ECO:0000313" key="12">
    <source>
        <dbReference type="Proteomes" id="UP000618986"/>
    </source>
</evidence>
<comment type="subcellular location">
    <subcellularLocation>
        <location evidence="1">Cell membrane</location>
        <topology evidence="1">Peripheral membrane protein</topology>
        <orientation evidence="1">Cytoplasmic side</orientation>
    </subcellularLocation>
</comment>
<keyword evidence="3" id="KW-1003">Cell membrane</keyword>
<dbReference type="PROSITE" id="PS00211">
    <property type="entry name" value="ABC_TRANSPORTER_1"/>
    <property type="match status" value="1"/>
</dbReference>
<evidence type="ECO:0000256" key="3">
    <source>
        <dbReference type="ARBA" id="ARBA00022475"/>
    </source>
</evidence>
<organism evidence="11 12">
    <name type="scientific">Micromonospora echinospora</name>
    <name type="common">Micromonospora purpurea</name>
    <dbReference type="NCBI Taxonomy" id="1877"/>
    <lineage>
        <taxon>Bacteria</taxon>
        <taxon>Bacillati</taxon>
        <taxon>Actinomycetota</taxon>
        <taxon>Actinomycetes</taxon>
        <taxon>Micromonosporales</taxon>
        <taxon>Micromonosporaceae</taxon>
        <taxon>Micromonospora</taxon>
    </lineage>
</organism>
<evidence type="ECO:0000313" key="11">
    <source>
        <dbReference type="EMBL" id="MBB5114264.1"/>
    </source>
</evidence>
<dbReference type="SUPFAM" id="SSF52540">
    <property type="entry name" value="P-loop containing nucleoside triphosphate hydrolases"/>
    <property type="match status" value="1"/>
</dbReference>
<evidence type="ECO:0000256" key="2">
    <source>
        <dbReference type="ARBA" id="ARBA00022448"/>
    </source>
</evidence>
<dbReference type="Pfam" id="PF00005">
    <property type="entry name" value="ABC_tran"/>
    <property type="match status" value="1"/>
</dbReference>
<evidence type="ECO:0000256" key="1">
    <source>
        <dbReference type="ARBA" id="ARBA00004413"/>
    </source>
</evidence>
<dbReference type="InterPro" id="IPR050763">
    <property type="entry name" value="ABC_transporter_ATP-binding"/>
</dbReference>
<keyword evidence="6" id="KW-1278">Translocase</keyword>
<dbReference type="PANTHER" id="PTHR42711">
    <property type="entry name" value="ABC TRANSPORTER ATP-BINDING PROTEIN"/>
    <property type="match status" value="1"/>
</dbReference>
<reference evidence="11 12" key="1">
    <citation type="submission" date="2020-08" db="EMBL/GenBank/DDBJ databases">
        <title>Sequencing the genomes of 1000 actinobacteria strains.</title>
        <authorList>
            <person name="Klenk H.-P."/>
        </authorList>
    </citation>
    <scope>NUCLEOTIDE SEQUENCE [LARGE SCALE GENOMIC DNA]</scope>
    <source>
        <strain evidence="11 12">DSM 43036</strain>
    </source>
</reference>
<evidence type="ECO:0000256" key="4">
    <source>
        <dbReference type="ARBA" id="ARBA00022741"/>
    </source>
</evidence>
<keyword evidence="7" id="KW-0472">Membrane</keyword>
<dbReference type="InterPro" id="IPR017871">
    <property type="entry name" value="ABC_transporter-like_CS"/>
</dbReference>
<evidence type="ECO:0000256" key="6">
    <source>
        <dbReference type="ARBA" id="ARBA00022967"/>
    </source>
</evidence>
<protein>
    <submittedName>
        <fullName evidence="11">ABC-2 type transport system ATP-binding protein</fullName>
    </submittedName>
</protein>
<name>A0ABR6MFU7_MICEC</name>
<evidence type="ECO:0000256" key="7">
    <source>
        <dbReference type="ARBA" id="ARBA00023136"/>
    </source>
</evidence>
<evidence type="ECO:0000256" key="8">
    <source>
        <dbReference type="ARBA" id="ARBA00023251"/>
    </source>
</evidence>
<gene>
    <name evidence="11" type="ORF">FHU28_004103</name>
</gene>
<keyword evidence="5 11" id="KW-0067">ATP-binding</keyword>
<keyword evidence="12" id="KW-1185">Reference proteome</keyword>
<keyword evidence="8" id="KW-0046">Antibiotic resistance</keyword>
<dbReference type="InterPro" id="IPR003593">
    <property type="entry name" value="AAA+_ATPase"/>
</dbReference>
<accession>A0ABR6MFU7</accession>
<dbReference type="EMBL" id="JACHJC010000001">
    <property type="protein sequence ID" value="MBB5114264.1"/>
    <property type="molecule type" value="Genomic_DNA"/>
</dbReference>
<proteinExistence type="inferred from homology"/>
<sequence>MTEPAIDVRDLHKSYGSTPALDGLSLAVPRGSIVAVLGPNGAGKTTLVRILSTLQPPDAGSARICGVDVVAAPAQVRRRIGLSGQFAAVDEYLTGLENLTMVGRLYQLDRRTTRSRAESLIRRLGLDSAADRPARGYSGGMRRRLDLACALIGRPDVLILDEPTTGVDPAGRRALWDIVRGLAEDGVTVLLTTQYLDEADRLADRIAILAGGRLVTEGTPEDLKKCLGGDRLAVTVDRRDADRAARLLAAHGLREPDRSPDGCRLSVPVADATVAMIGLAGDLRAHGVEPLELGTERPSLDDVFLALTAAEEGGHR</sequence>
<comment type="caution">
    <text evidence="11">The sequence shown here is derived from an EMBL/GenBank/DDBJ whole genome shotgun (WGS) entry which is preliminary data.</text>
</comment>
<dbReference type="GO" id="GO:0005524">
    <property type="term" value="F:ATP binding"/>
    <property type="evidence" value="ECO:0007669"/>
    <property type="project" value="UniProtKB-KW"/>
</dbReference>
<dbReference type="InterPro" id="IPR005894">
    <property type="entry name" value="DrrA"/>
</dbReference>
<dbReference type="RefSeq" id="WP_184686147.1">
    <property type="nucleotide sequence ID" value="NZ_JACHJC010000001.1"/>
</dbReference>
<feature type="domain" description="ABC transporter" evidence="10">
    <location>
        <begin position="6"/>
        <end position="236"/>
    </location>
</feature>
<dbReference type="Proteomes" id="UP000618986">
    <property type="component" value="Unassembled WGS sequence"/>
</dbReference>
<evidence type="ECO:0000259" key="10">
    <source>
        <dbReference type="PROSITE" id="PS50893"/>
    </source>
</evidence>
<keyword evidence="2" id="KW-0813">Transport</keyword>
<comment type="similarity">
    <text evidence="9">Belongs to the ABC transporter superfamily. Drug exporter-1 (DrugE1) (TC 3.A.1.105) family.</text>
</comment>
<dbReference type="PANTHER" id="PTHR42711:SF19">
    <property type="entry name" value="DOXORUBICIN RESISTANCE ATP-BINDING PROTEIN DRRA"/>
    <property type="match status" value="1"/>
</dbReference>
<dbReference type="Gene3D" id="3.40.50.300">
    <property type="entry name" value="P-loop containing nucleotide triphosphate hydrolases"/>
    <property type="match status" value="1"/>
</dbReference>